<proteinExistence type="predicted"/>
<dbReference type="GO" id="GO:0042128">
    <property type="term" value="P:nitrate assimilation"/>
    <property type="evidence" value="ECO:0007669"/>
    <property type="project" value="UniProtKB-KW"/>
</dbReference>
<dbReference type="InterPro" id="IPR020945">
    <property type="entry name" value="DMSO/NO3_reduct_chaperone"/>
</dbReference>
<dbReference type="SUPFAM" id="SSF89155">
    <property type="entry name" value="TorD-like"/>
    <property type="match status" value="1"/>
</dbReference>
<dbReference type="GO" id="GO:0016530">
    <property type="term" value="F:metallochaperone activity"/>
    <property type="evidence" value="ECO:0007669"/>
    <property type="project" value="TreeGrafter"/>
</dbReference>
<dbReference type="InterPro" id="IPR003765">
    <property type="entry name" value="NO3_reductase_chaperone_NarJ"/>
</dbReference>
<dbReference type="PANTHER" id="PTHR43680">
    <property type="entry name" value="NITRATE REDUCTASE MOLYBDENUM COFACTOR ASSEMBLY CHAPERONE"/>
    <property type="match status" value="1"/>
</dbReference>
<evidence type="ECO:0000256" key="1">
    <source>
        <dbReference type="ARBA" id="ARBA00023063"/>
    </source>
</evidence>
<dbReference type="Pfam" id="PF02613">
    <property type="entry name" value="Nitrate_red_del"/>
    <property type="match status" value="1"/>
</dbReference>
<dbReference type="Gene3D" id="1.10.3480.10">
    <property type="entry name" value="TorD-like"/>
    <property type="match status" value="1"/>
</dbReference>
<keyword evidence="4" id="KW-1185">Reference proteome</keyword>
<name>A0A1G5EBX7_9BACL</name>
<accession>A0A1G5EBX7</accession>
<dbReference type="EMBL" id="FMVM01000003">
    <property type="protein sequence ID" value="SCY24514.1"/>
    <property type="molecule type" value="Genomic_DNA"/>
</dbReference>
<dbReference type="Proteomes" id="UP000198538">
    <property type="component" value="Unassembled WGS sequence"/>
</dbReference>
<dbReference type="STRING" id="582692.SAMN05720606_103239"/>
<dbReference type="NCBIfam" id="TIGR00684">
    <property type="entry name" value="narJ"/>
    <property type="match status" value="1"/>
</dbReference>
<keyword evidence="1" id="KW-0534">Nitrate assimilation</keyword>
<feature type="region of interest" description="Disordered" evidence="2">
    <location>
        <begin position="186"/>
        <end position="208"/>
    </location>
</feature>
<reference evidence="4" key="1">
    <citation type="submission" date="2016-10" db="EMBL/GenBank/DDBJ databases">
        <authorList>
            <person name="Varghese N."/>
            <person name="Submissions S."/>
        </authorList>
    </citation>
    <scope>NUCLEOTIDE SEQUENCE [LARGE SCALE GENOMIC DNA]</scope>
    <source>
        <strain evidence="4">BL9</strain>
    </source>
</reference>
<dbReference type="RefSeq" id="WP_090917002.1">
    <property type="nucleotide sequence ID" value="NZ_FMVM01000003.1"/>
</dbReference>
<dbReference type="GO" id="GO:0051131">
    <property type="term" value="P:chaperone-mediated protein complex assembly"/>
    <property type="evidence" value="ECO:0007669"/>
    <property type="project" value="InterPro"/>
</dbReference>
<dbReference type="InterPro" id="IPR036411">
    <property type="entry name" value="TorD-like_sf"/>
</dbReference>
<evidence type="ECO:0000313" key="4">
    <source>
        <dbReference type="Proteomes" id="UP000198538"/>
    </source>
</evidence>
<dbReference type="AlphaFoldDB" id="A0A1G5EBX7"/>
<gene>
    <name evidence="3" type="ORF">SAMN05720606_103239</name>
</gene>
<evidence type="ECO:0000313" key="3">
    <source>
        <dbReference type="EMBL" id="SCY24514.1"/>
    </source>
</evidence>
<sequence>MTIDIDPEPIVKPVYDTETRRMVCKLISYLLQYPDTEWREGLQGVQEAVLSISDEEVKQTVLTFISSAQALDAIRWQDAYVRSFDFDKKSNLYLTYALHGDERDRGPALIDLKRRYEAAGFYMEATELPDYLPMVLEFIAEAPEQDAIGVLDSCHKALVSMTESIAGQNSPYGPLLTLMLQVMPEPSVSDVPEPSKEEQKQPLGGLNEIVELMRRGSR</sequence>
<evidence type="ECO:0000256" key="2">
    <source>
        <dbReference type="SAM" id="MobiDB-lite"/>
    </source>
</evidence>
<dbReference type="PANTHER" id="PTHR43680:SF2">
    <property type="entry name" value="NITRATE REDUCTASE MOLYBDENUM COFACTOR ASSEMBLY CHAPERONE NARJ"/>
    <property type="match status" value="1"/>
</dbReference>
<dbReference type="GO" id="GO:0051082">
    <property type="term" value="F:unfolded protein binding"/>
    <property type="evidence" value="ECO:0007669"/>
    <property type="project" value="InterPro"/>
</dbReference>
<protein>
    <submittedName>
        <fullName evidence="3">Respiratory nitrate reductase chaperone NarJ</fullName>
    </submittedName>
</protein>
<organism evidence="3 4">
    <name type="scientific">Paenibacillus polysaccharolyticus</name>
    <dbReference type="NCBI Taxonomy" id="582692"/>
    <lineage>
        <taxon>Bacteria</taxon>
        <taxon>Bacillati</taxon>
        <taxon>Bacillota</taxon>
        <taxon>Bacilli</taxon>
        <taxon>Bacillales</taxon>
        <taxon>Paenibacillaceae</taxon>
        <taxon>Paenibacillus</taxon>
    </lineage>
</organism>